<comment type="caution">
    <text evidence="1">The sequence shown here is derived from an EMBL/GenBank/DDBJ whole genome shotgun (WGS) entry which is preliminary data.</text>
</comment>
<reference evidence="1" key="1">
    <citation type="journal article" date="2020" name="mSystems">
        <title>Genome- and Community-Level Interaction Insights into Carbon Utilization and Element Cycling Functions of Hydrothermarchaeota in Hydrothermal Sediment.</title>
        <authorList>
            <person name="Zhou Z."/>
            <person name="Liu Y."/>
            <person name="Xu W."/>
            <person name="Pan J."/>
            <person name="Luo Z.H."/>
            <person name="Li M."/>
        </authorList>
    </citation>
    <scope>NUCLEOTIDE SEQUENCE [LARGE SCALE GENOMIC DNA]</scope>
    <source>
        <strain evidence="1">SpSt-751</strain>
    </source>
</reference>
<sequence>MNFVSNNQKITLYPKDLSINVNGVKITKEGFKGIPPIINVGNNLYASIDFISRFLAVVQVNRVREEIIVIK</sequence>
<name>A0A7C3SNM8_9BACT</name>
<organism evidence="1">
    <name type="scientific">Dictyoglomus turgidum</name>
    <dbReference type="NCBI Taxonomy" id="513050"/>
    <lineage>
        <taxon>Bacteria</taxon>
        <taxon>Pseudomonadati</taxon>
        <taxon>Dictyoglomota</taxon>
        <taxon>Dictyoglomia</taxon>
        <taxon>Dictyoglomales</taxon>
        <taxon>Dictyoglomaceae</taxon>
        <taxon>Dictyoglomus</taxon>
    </lineage>
</organism>
<protein>
    <submittedName>
        <fullName evidence="1">Uncharacterized protein</fullName>
    </submittedName>
</protein>
<dbReference type="EMBL" id="DTGA01000105">
    <property type="protein sequence ID" value="HGB31161.1"/>
    <property type="molecule type" value="Genomic_DNA"/>
</dbReference>
<accession>A0A7C3SNM8</accession>
<gene>
    <name evidence="1" type="ORF">ENV35_04720</name>
</gene>
<proteinExistence type="predicted"/>
<dbReference type="AlphaFoldDB" id="A0A7C3SNM8"/>
<evidence type="ECO:0000313" key="1">
    <source>
        <dbReference type="EMBL" id="HGB31161.1"/>
    </source>
</evidence>